<feature type="compositionally biased region" description="Basic and acidic residues" evidence="7">
    <location>
        <begin position="605"/>
        <end position="616"/>
    </location>
</feature>
<dbReference type="PANTHER" id="PTHR15486:SF98">
    <property type="entry name" value="OS11G0679700 PROTEIN"/>
    <property type="match status" value="1"/>
</dbReference>
<reference evidence="10 11" key="1">
    <citation type="journal article" date="2019" name="Sci. Rep.">
        <title>A high-quality genome of Eragrostis curvula grass provides insights into Poaceae evolution and supports new strategies to enhance forage quality.</title>
        <authorList>
            <person name="Carballo J."/>
            <person name="Santos B.A.C.M."/>
            <person name="Zappacosta D."/>
            <person name="Garbus I."/>
            <person name="Selva J.P."/>
            <person name="Gallo C.A."/>
            <person name="Diaz A."/>
            <person name="Albertini E."/>
            <person name="Caccamo M."/>
            <person name="Echenique V."/>
        </authorList>
    </citation>
    <scope>NUCLEOTIDE SEQUENCE [LARGE SCALE GENOMIC DNA]</scope>
    <source>
        <strain evidence="11">cv. Victoria</strain>
        <tissue evidence="10">Leaf</tissue>
    </source>
</reference>
<feature type="domain" description="Phospholipid/glycerol acyltransferase" evidence="9">
    <location>
        <begin position="398"/>
        <end position="501"/>
    </location>
</feature>
<evidence type="ECO:0000259" key="9">
    <source>
        <dbReference type="SMART" id="SM00563"/>
    </source>
</evidence>
<comment type="caution">
    <text evidence="10">The sequence shown here is derived from an EMBL/GenBank/DDBJ whole genome shotgun (WGS) entry which is preliminary data.</text>
</comment>
<keyword evidence="8" id="KW-0732">Signal</keyword>
<feature type="signal peptide" evidence="8">
    <location>
        <begin position="1"/>
        <end position="25"/>
    </location>
</feature>
<evidence type="ECO:0000256" key="2">
    <source>
        <dbReference type="ARBA" id="ARBA00007937"/>
    </source>
</evidence>
<dbReference type="SUPFAM" id="SSF69593">
    <property type="entry name" value="Glycerol-3-phosphate (1)-acyltransferase"/>
    <property type="match status" value="1"/>
</dbReference>
<comment type="similarity">
    <text evidence="2">Belongs to the GPAT/DAPAT family.</text>
</comment>
<dbReference type="Gramene" id="TVU23486">
    <property type="protein sequence ID" value="TVU23486"/>
    <property type="gene ID" value="EJB05_25855"/>
</dbReference>
<dbReference type="InterPro" id="IPR056462">
    <property type="entry name" value="HAD_RAM2/GPAT1-8"/>
</dbReference>
<name>A0A5J9UIU8_9POAL</name>
<evidence type="ECO:0000256" key="8">
    <source>
        <dbReference type="SAM" id="SignalP"/>
    </source>
</evidence>
<keyword evidence="6" id="KW-0472">Membrane</keyword>
<evidence type="ECO:0000256" key="4">
    <source>
        <dbReference type="ARBA" id="ARBA00022692"/>
    </source>
</evidence>
<evidence type="ECO:0000313" key="10">
    <source>
        <dbReference type="EMBL" id="TVU23486.1"/>
    </source>
</evidence>
<evidence type="ECO:0000256" key="7">
    <source>
        <dbReference type="SAM" id="MobiDB-lite"/>
    </source>
</evidence>
<keyword evidence="11" id="KW-1185">Reference proteome</keyword>
<accession>A0A5J9UIU8</accession>
<organism evidence="10 11">
    <name type="scientific">Eragrostis curvula</name>
    <name type="common">weeping love grass</name>
    <dbReference type="NCBI Taxonomy" id="38414"/>
    <lineage>
        <taxon>Eukaryota</taxon>
        <taxon>Viridiplantae</taxon>
        <taxon>Streptophyta</taxon>
        <taxon>Embryophyta</taxon>
        <taxon>Tracheophyta</taxon>
        <taxon>Spermatophyta</taxon>
        <taxon>Magnoliopsida</taxon>
        <taxon>Liliopsida</taxon>
        <taxon>Poales</taxon>
        <taxon>Poaceae</taxon>
        <taxon>PACMAD clade</taxon>
        <taxon>Chloridoideae</taxon>
        <taxon>Eragrostideae</taxon>
        <taxon>Eragrostidinae</taxon>
        <taxon>Eragrostis</taxon>
    </lineage>
</organism>
<evidence type="ECO:0000256" key="5">
    <source>
        <dbReference type="ARBA" id="ARBA00022989"/>
    </source>
</evidence>
<keyword evidence="5" id="KW-1133">Transmembrane helix</keyword>
<dbReference type="CDD" id="cd06551">
    <property type="entry name" value="LPLAT"/>
    <property type="match status" value="1"/>
</dbReference>
<dbReference type="PANTHER" id="PTHR15486">
    <property type="entry name" value="ANCIENT UBIQUITOUS PROTEIN"/>
    <property type="match status" value="1"/>
</dbReference>
<protein>
    <recommendedName>
        <fullName evidence="9">Phospholipid/glycerol acyltransferase domain-containing protein</fullName>
    </recommendedName>
</protein>
<evidence type="ECO:0000256" key="6">
    <source>
        <dbReference type="ARBA" id="ARBA00023136"/>
    </source>
</evidence>
<dbReference type="Proteomes" id="UP000324897">
    <property type="component" value="Chromosome 2"/>
</dbReference>
<dbReference type="Pfam" id="PF23270">
    <property type="entry name" value="HAD_RAM2_N"/>
    <property type="match status" value="1"/>
</dbReference>
<dbReference type="GO" id="GO:0016791">
    <property type="term" value="F:phosphatase activity"/>
    <property type="evidence" value="ECO:0007669"/>
    <property type="project" value="TreeGrafter"/>
</dbReference>
<keyword evidence="3" id="KW-0808">Transferase</keyword>
<dbReference type="Pfam" id="PF01553">
    <property type="entry name" value="Acyltransferase"/>
    <property type="match status" value="1"/>
</dbReference>
<evidence type="ECO:0000256" key="1">
    <source>
        <dbReference type="ARBA" id="ARBA00004141"/>
    </source>
</evidence>
<dbReference type="OrthoDB" id="1854593at2759"/>
<evidence type="ECO:0000256" key="3">
    <source>
        <dbReference type="ARBA" id="ARBA00022679"/>
    </source>
</evidence>
<dbReference type="GO" id="GO:0090447">
    <property type="term" value="F:glycerol-3-phosphate 2-O-acyltransferase activity"/>
    <property type="evidence" value="ECO:0007669"/>
    <property type="project" value="TreeGrafter"/>
</dbReference>
<proteinExistence type="inferred from homology"/>
<evidence type="ECO:0000313" key="11">
    <source>
        <dbReference type="Proteomes" id="UP000324897"/>
    </source>
</evidence>
<comment type="subcellular location">
    <subcellularLocation>
        <location evidence="1">Membrane</location>
        <topology evidence="1">Multi-pass membrane protein</topology>
    </subcellularLocation>
</comment>
<feature type="chain" id="PRO_5023943012" description="Phospholipid/glycerol acyltransferase domain-containing protein" evidence="8">
    <location>
        <begin position="26"/>
        <end position="616"/>
    </location>
</feature>
<sequence length="616" mass="66952">MGAKKKLKLLAHRLFSAMLALLFHARRPSPSSSSSCKAAVAPAQQAPNFPVQRDGCPPPAETTTLVVDVDTALLLHGSGDLFPYFMLVAVEAGGFLRGLVLLLLHPLLSILAESHRVKAMAAVAFCGLRAGRFRAGRAVLPKWFMEDVAAEAFDAAFAFPADERRRRKVVCVTTGMPRVMVEGFLREYLGADAVVGREMKTLWGFYTGIMVELDEADHQVVAMEEEEKDVKVGFSGSPEFLSHPLARCCCTISISGELEERWNGNIPCSSRLSAPGASLVTRLSGARLGATLWSFPSLHEVYVVSPEEKRRWRPLPRAKYPKPMVFHDGRLAFLPTATNTAAMFAWLPLGVVLGAARLAVALTVPYKYSTPILAATGMSWRLKGSLPPSSSSTSTRGQLFVCNHRTLIDPVYVSVALDRPVRAVSYSLSRVSELISPIGRTVRLTRDRRSDGAAMARLLAGGDLVVVCPEGTTCREPYLLRFSPLFAELADDVVPVGIAVETSMFYATTAGGLKCFDPLYYMVNPRMCYTVQFLERVSTATVRNGDEPSTDLANLVQRRMGDALGYGCTMLTRKDKYLMLAGNDGVVRAGDKSSSASATAAGLGKKKENKDAEKNN</sequence>
<feature type="compositionally biased region" description="Low complexity" evidence="7">
    <location>
        <begin position="592"/>
        <end position="603"/>
    </location>
</feature>
<feature type="region of interest" description="Disordered" evidence="7">
    <location>
        <begin position="588"/>
        <end position="616"/>
    </location>
</feature>
<dbReference type="GO" id="GO:0016020">
    <property type="term" value="C:membrane"/>
    <property type="evidence" value="ECO:0007669"/>
    <property type="project" value="UniProtKB-SubCell"/>
</dbReference>
<dbReference type="InterPro" id="IPR002123">
    <property type="entry name" value="Plipid/glycerol_acylTrfase"/>
</dbReference>
<dbReference type="SMART" id="SM00563">
    <property type="entry name" value="PlsC"/>
    <property type="match status" value="1"/>
</dbReference>
<dbReference type="EMBL" id="RWGY01000013">
    <property type="protein sequence ID" value="TVU23486.1"/>
    <property type="molecule type" value="Genomic_DNA"/>
</dbReference>
<gene>
    <name evidence="10" type="ORF">EJB05_25855</name>
</gene>
<dbReference type="AlphaFoldDB" id="A0A5J9UIU8"/>
<keyword evidence="4" id="KW-0812">Transmembrane</keyword>
<dbReference type="GO" id="GO:0010143">
    <property type="term" value="P:cutin biosynthetic process"/>
    <property type="evidence" value="ECO:0007669"/>
    <property type="project" value="TreeGrafter"/>
</dbReference>